<comment type="caution">
    <text evidence="2">The sequence shown here is derived from an EMBL/GenBank/DDBJ whole genome shotgun (WGS) entry which is preliminary data.</text>
</comment>
<dbReference type="RefSeq" id="WP_185827142.1">
    <property type="nucleotide sequence ID" value="NZ_RSDW01000001.1"/>
</dbReference>
<keyword evidence="1" id="KW-0812">Transmembrane</keyword>
<accession>A0A428MJU1</accession>
<proteinExistence type="predicted"/>
<keyword evidence="1" id="KW-1133">Transmembrane helix</keyword>
<evidence type="ECO:0000313" key="2">
    <source>
        <dbReference type="EMBL" id="RSL17136.1"/>
    </source>
</evidence>
<protein>
    <submittedName>
        <fullName evidence="2">Uncharacterized protein</fullName>
    </submittedName>
</protein>
<evidence type="ECO:0000256" key="1">
    <source>
        <dbReference type="SAM" id="Phobius"/>
    </source>
</evidence>
<organism evidence="2 3">
    <name type="scientific">Edaphobacter aggregans</name>
    <dbReference type="NCBI Taxonomy" id="570835"/>
    <lineage>
        <taxon>Bacteria</taxon>
        <taxon>Pseudomonadati</taxon>
        <taxon>Acidobacteriota</taxon>
        <taxon>Terriglobia</taxon>
        <taxon>Terriglobales</taxon>
        <taxon>Acidobacteriaceae</taxon>
        <taxon>Edaphobacter</taxon>
    </lineage>
</organism>
<sequence length="58" mass="6401">MAYKKAASLDKREVTEAGAEAAKCLSPEPKKIKNVIVTFYLAESNILMITLTLWLVTS</sequence>
<dbReference type="EMBL" id="RSDW01000001">
    <property type="protein sequence ID" value="RSL17136.1"/>
    <property type="molecule type" value="Genomic_DNA"/>
</dbReference>
<evidence type="ECO:0000313" key="3">
    <source>
        <dbReference type="Proteomes" id="UP000269669"/>
    </source>
</evidence>
<keyword evidence="3" id="KW-1185">Reference proteome</keyword>
<reference evidence="2 3" key="1">
    <citation type="submission" date="2018-12" db="EMBL/GenBank/DDBJ databases">
        <title>Sequencing of bacterial isolates from soil warming experiment in Harvard Forest, Massachusetts, USA.</title>
        <authorList>
            <person name="Deangelis K."/>
        </authorList>
    </citation>
    <scope>NUCLEOTIDE SEQUENCE [LARGE SCALE GENOMIC DNA]</scope>
    <source>
        <strain evidence="2 3">EB153</strain>
    </source>
</reference>
<name>A0A428MJU1_9BACT</name>
<keyword evidence="1" id="KW-0472">Membrane</keyword>
<gene>
    <name evidence="2" type="ORF">EDE15_2664</name>
</gene>
<dbReference type="AlphaFoldDB" id="A0A428MJU1"/>
<feature type="transmembrane region" description="Helical" evidence="1">
    <location>
        <begin position="35"/>
        <end position="56"/>
    </location>
</feature>
<dbReference type="Proteomes" id="UP000269669">
    <property type="component" value="Unassembled WGS sequence"/>
</dbReference>